<protein>
    <recommendedName>
        <fullName evidence="2">CobQ/CobB/MinD/ParA nucleotide binding domain-containing protein</fullName>
    </recommendedName>
</protein>
<name>X1JHK7_9ZZZZ</name>
<proteinExistence type="predicted"/>
<organism evidence="1">
    <name type="scientific">marine sediment metagenome</name>
    <dbReference type="NCBI Taxonomy" id="412755"/>
    <lineage>
        <taxon>unclassified sequences</taxon>
        <taxon>metagenomes</taxon>
        <taxon>ecological metagenomes</taxon>
    </lineage>
</organism>
<comment type="caution">
    <text evidence="1">The sequence shown here is derived from an EMBL/GenBank/DDBJ whole genome shotgun (WGS) entry which is preliminary data.</text>
</comment>
<dbReference type="InterPro" id="IPR027417">
    <property type="entry name" value="P-loop_NTPase"/>
</dbReference>
<sequence>RKIIIQKSKLKFLFFFSLIPIGRGTAIGVDEMLVVVEPSRMSIDTAYRIEKLSKDIGIRSIRIIGNKIRSPEEKNFIEENTEGLEILGFVDSSEEIQKINTNEISALDIAGKPITQINELLKRLALYSK</sequence>
<reference evidence="1" key="1">
    <citation type="journal article" date="2014" name="Front. Microbiol.">
        <title>High frequency of phylogenetically diverse reductive dehalogenase-homologous genes in deep subseafloor sedimentary metagenomes.</title>
        <authorList>
            <person name="Kawai M."/>
            <person name="Futagami T."/>
            <person name="Toyoda A."/>
            <person name="Takaki Y."/>
            <person name="Nishi S."/>
            <person name="Hori S."/>
            <person name="Arai W."/>
            <person name="Tsubouchi T."/>
            <person name="Morono Y."/>
            <person name="Uchiyama I."/>
            <person name="Ito T."/>
            <person name="Fujiyama A."/>
            <person name="Inagaki F."/>
            <person name="Takami H."/>
        </authorList>
    </citation>
    <scope>NUCLEOTIDE SEQUENCE</scope>
    <source>
        <strain evidence="1">Expedition CK06-06</strain>
    </source>
</reference>
<accession>X1JHK7</accession>
<dbReference type="AlphaFoldDB" id="X1JHK7"/>
<gene>
    <name evidence="1" type="ORF">S03H2_49039</name>
</gene>
<feature type="non-terminal residue" evidence="1">
    <location>
        <position position="1"/>
    </location>
</feature>
<evidence type="ECO:0008006" key="2">
    <source>
        <dbReference type="Google" id="ProtNLM"/>
    </source>
</evidence>
<evidence type="ECO:0000313" key="1">
    <source>
        <dbReference type="EMBL" id="GAH69243.1"/>
    </source>
</evidence>
<dbReference type="EMBL" id="BARU01030962">
    <property type="protein sequence ID" value="GAH69243.1"/>
    <property type="molecule type" value="Genomic_DNA"/>
</dbReference>
<dbReference type="SUPFAM" id="SSF52540">
    <property type="entry name" value="P-loop containing nucleoside triphosphate hydrolases"/>
    <property type="match status" value="1"/>
</dbReference>
<dbReference type="Gene3D" id="3.40.50.300">
    <property type="entry name" value="P-loop containing nucleotide triphosphate hydrolases"/>
    <property type="match status" value="1"/>
</dbReference>